<sequence>MVTPLAPTLHRMAIELAAMAQNGLTYSTDRYDVDRYTRMRAFSAELMGLITDAEPADVEAVLALEAGHATPKVDVRGALFDDEDRVLLVREARDGRWTLPGGWADALDRPSRAAEREFAEEAGLAVRATKLAAAYDGSVHNGHSPAGPWHIYKLFFVMERLDDAAPVAGLDGETSDVAFFALDGLPELSTTRTTAHQLRRALVHARDQAEPADFD</sequence>
<dbReference type="PANTHER" id="PTHR43046">
    <property type="entry name" value="GDP-MANNOSE MANNOSYL HYDROLASE"/>
    <property type="match status" value="1"/>
</dbReference>
<dbReference type="InterPro" id="IPR000086">
    <property type="entry name" value="NUDIX_hydrolase_dom"/>
</dbReference>
<evidence type="ECO:0000256" key="2">
    <source>
        <dbReference type="ARBA" id="ARBA00022801"/>
    </source>
</evidence>
<protein>
    <submittedName>
        <fullName evidence="4">NUDIX hydrolase N-terminal domain-containing protein</fullName>
    </submittedName>
</protein>
<dbReference type="Pfam" id="PF00293">
    <property type="entry name" value="NUDIX"/>
    <property type="match status" value="1"/>
</dbReference>
<dbReference type="Pfam" id="PF12535">
    <property type="entry name" value="Nudix_N"/>
    <property type="match status" value="1"/>
</dbReference>
<name>A0ABN0TZT8_9ACTN</name>
<dbReference type="SUPFAM" id="SSF55811">
    <property type="entry name" value="Nudix"/>
    <property type="match status" value="1"/>
</dbReference>
<keyword evidence="2 4" id="KW-0378">Hydrolase</keyword>
<proteinExistence type="predicted"/>
<evidence type="ECO:0000259" key="3">
    <source>
        <dbReference type="PROSITE" id="PS51462"/>
    </source>
</evidence>
<dbReference type="RefSeq" id="WP_344648381.1">
    <property type="nucleotide sequence ID" value="NZ_BAAAGX010000007.1"/>
</dbReference>
<organism evidence="4 5">
    <name type="scientific">Cryptosporangium japonicum</name>
    <dbReference type="NCBI Taxonomy" id="80872"/>
    <lineage>
        <taxon>Bacteria</taxon>
        <taxon>Bacillati</taxon>
        <taxon>Actinomycetota</taxon>
        <taxon>Actinomycetes</taxon>
        <taxon>Cryptosporangiales</taxon>
        <taxon>Cryptosporangiaceae</taxon>
        <taxon>Cryptosporangium</taxon>
    </lineage>
</organism>
<dbReference type="PANTHER" id="PTHR43046:SF16">
    <property type="entry name" value="ADP-RIBOSE PYROPHOSPHATASE YJHB-RELATED"/>
    <property type="match status" value="1"/>
</dbReference>
<evidence type="ECO:0000256" key="1">
    <source>
        <dbReference type="ARBA" id="ARBA00001946"/>
    </source>
</evidence>
<comment type="caution">
    <text evidence="4">The sequence shown here is derived from an EMBL/GenBank/DDBJ whole genome shotgun (WGS) entry which is preliminary data.</text>
</comment>
<dbReference type="PROSITE" id="PS51462">
    <property type="entry name" value="NUDIX"/>
    <property type="match status" value="1"/>
</dbReference>
<feature type="domain" description="Nudix hydrolase" evidence="3">
    <location>
        <begin position="70"/>
        <end position="202"/>
    </location>
</feature>
<evidence type="ECO:0000313" key="4">
    <source>
        <dbReference type="EMBL" id="GAA0233962.1"/>
    </source>
</evidence>
<dbReference type="InterPro" id="IPR059176">
    <property type="entry name" value="UDP-X_N"/>
</dbReference>
<dbReference type="Gene3D" id="6.10.250.1120">
    <property type="match status" value="1"/>
</dbReference>
<reference evidence="4 5" key="1">
    <citation type="journal article" date="2019" name="Int. J. Syst. Evol. Microbiol.">
        <title>The Global Catalogue of Microorganisms (GCM) 10K type strain sequencing project: providing services to taxonomists for standard genome sequencing and annotation.</title>
        <authorList>
            <consortium name="The Broad Institute Genomics Platform"/>
            <consortium name="The Broad Institute Genome Sequencing Center for Infectious Disease"/>
            <person name="Wu L."/>
            <person name="Ma J."/>
        </authorList>
    </citation>
    <scope>NUCLEOTIDE SEQUENCE [LARGE SCALE GENOMIC DNA]</scope>
    <source>
        <strain evidence="4 5">JCM 10425</strain>
    </source>
</reference>
<comment type="cofactor">
    <cofactor evidence="1">
        <name>Mg(2+)</name>
        <dbReference type="ChEBI" id="CHEBI:18420"/>
    </cofactor>
</comment>
<evidence type="ECO:0000313" key="5">
    <source>
        <dbReference type="Proteomes" id="UP001500967"/>
    </source>
</evidence>
<gene>
    <name evidence="4" type="ORF">GCM10009539_19110</name>
</gene>
<keyword evidence="5" id="KW-1185">Reference proteome</keyword>
<dbReference type="GO" id="GO:0016787">
    <property type="term" value="F:hydrolase activity"/>
    <property type="evidence" value="ECO:0007669"/>
    <property type="project" value="UniProtKB-KW"/>
</dbReference>
<dbReference type="Gene3D" id="3.90.79.10">
    <property type="entry name" value="Nucleoside Triphosphate Pyrophosphohydrolase"/>
    <property type="match status" value="1"/>
</dbReference>
<accession>A0ABN0TZT8</accession>
<dbReference type="EMBL" id="BAAAGX010000007">
    <property type="protein sequence ID" value="GAA0233962.1"/>
    <property type="molecule type" value="Genomic_DNA"/>
</dbReference>
<dbReference type="Proteomes" id="UP001500967">
    <property type="component" value="Unassembled WGS sequence"/>
</dbReference>
<dbReference type="InterPro" id="IPR015797">
    <property type="entry name" value="NUDIX_hydrolase-like_dom_sf"/>
</dbReference>